<dbReference type="Gene3D" id="1.10.10.10">
    <property type="entry name" value="Winged helix-like DNA-binding domain superfamily/Winged helix DNA-binding domain"/>
    <property type="match status" value="3"/>
</dbReference>
<proteinExistence type="predicted"/>
<dbReference type="PROSITE" id="PS51722">
    <property type="entry name" value="G_TR_2"/>
    <property type="match status" value="1"/>
</dbReference>
<gene>
    <name evidence="11" type="primary">selB</name>
    <name evidence="11" type="ORF">GCM10011402_21660</name>
</gene>
<protein>
    <recommendedName>
        <fullName evidence="2">Selenocysteine-specific elongation factor</fullName>
    </recommendedName>
    <alternativeName>
        <fullName evidence="8">SelB translation factor</fullName>
    </alternativeName>
</protein>
<dbReference type="InterPro" id="IPR000795">
    <property type="entry name" value="T_Tr_GTP-bd_dom"/>
</dbReference>
<evidence type="ECO:0000259" key="10">
    <source>
        <dbReference type="PROSITE" id="PS51722"/>
    </source>
</evidence>
<dbReference type="Gene3D" id="2.40.30.10">
    <property type="entry name" value="Translation factors"/>
    <property type="match status" value="1"/>
</dbReference>
<evidence type="ECO:0000313" key="11">
    <source>
        <dbReference type="EMBL" id="GGF68882.1"/>
    </source>
</evidence>
<feature type="domain" description="Tr-type G" evidence="10">
    <location>
        <begin position="1"/>
        <end position="168"/>
    </location>
</feature>
<feature type="region of interest" description="Disordered" evidence="9">
    <location>
        <begin position="635"/>
        <end position="673"/>
    </location>
</feature>
<reference evidence="12" key="1">
    <citation type="journal article" date="2019" name="Int. J. Syst. Evol. Microbiol.">
        <title>The Global Catalogue of Microorganisms (GCM) 10K type strain sequencing project: providing services to taxonomists for standard genome sequencing and annotation.</title>
        <authorList>
            <consortium name="The Broad Institute Genomics Platform"/>
            <consortium name="The Broad Institute Genome Sequencing Center for Infectious Disease"/>
            <person name="Wu L."/>
            <person name="Ma J."/>
        </authorList>
    </citation>
    <scope>NUCLEOTIDE SEQUENCE [LARGE SCALE GENOMIC DNA]</scope>
    <source>
        <strain evidence="12">CGMCC 1.15419</strain>
    </source>
</reference>
<dbReference type="Pfam" id="PF25461">
    <property type="entry name" value="Beta-barrel_SelB"/>
    <property type="match status" value="1"/>
</dbReference>
<dbReference type="InterPro" id="IPR004535">
    <property type="entry name" value="Transl_elong_SelB"/>
</dbReference>
<keyword evidence="12" id="KW-1185">Reference proteome</keyword>
<dbReference type="Pfam" id="PF09107">
    <property type="entry name" value="WHD_3rd_SelB"/>
    <property type="match status" value="1"/>
</dbReference>
<keyword evidence="5" id="KW-0648">Protein biosynthesis</keyword>
<dbReference type="InterPro" id="IPR009001">
    <property type="entry name" value="Transl_elong_EF1A/Init_IF2_C"/>
</dbReference>
<dbReference type="SUPFAM" id="SSF52540">
    <property type="entry name" value="P-loop containing nucleoside triphosphate hydrolases"/>
    <property type="match status" value="1"/>
</dbReference>
<evidence type="ECO:0000256" key="6">
    <source>
        <dbReference type="ARBA" id="ARBA00023134"/>
    </source>
</evidence>
<evidence type="ECO:0000313" key="12">
    <source>
        <dbReference type="Proteomes" id="UP000640509"/>
    </source>
</evidence>
<dbReference type="CDD" id="cd15491">
    <property type="entry name" value="selB_III"/>
    <property type="match status" value="1"/>
</dbReference>
<dbReference type="InterPro" id="IPR027417">
    <property type="entry name" value="P-loop_NTPase"/>
</dbReference>
<dbReference type="InterPro" id="IPR015190">
    <property type="entry name" value="Elong_fac_SelB-wing-hlx_typ-2"/>
</dbReference>
<dbReference type="InterPro" id="IPR050055">
    <property type="entry name" value="EF-Tu_GTPase"/>
</dbReference>
<dbReference type="SUPFAM" id="SSF50447">
    <property type="entry name" value="Translation proteins"/>
    <property type="match status" value="1"/>
</dbReference>
<evidence type="ECO:0000256" key="3">
    <source>
        <dbReference type="ARBA" id="ARBA00022490"/>
    </source>
</evidence>
<evidence type="ECO:0000256" key="4">
    <source>
        <dbReference type="ARBA" id="ARBA00022741"/>
    </source>
</evidence>
<dbReference type="Pfam" id="PF21214">
    <property type="entry name" value="WHD_2nd_SelB_bact"/>
    <property type="match status" value="1"/>
</dbReference>
<dbReference type="EMBL" id="BMIV01000006">
    <property type="protein sequence ID" value="GGF68882.1"/>
    <property type="molecule type" value="Genomic_DNA"/>
</dbReference>
<evidence type="ECO:0000256" key="5">
    <source>
        <dbReference type="ARBA" id="ARBA00022917"/>
    </source>
</evidence>
<dbReference type="Pfam" id="PF00009">
    <property type="entry name" value="GTP_EFTU"/>
    <property type="match status" value="1"/>
</dbReference>
<dbReference type="InterPro" id="IPR048931">
    <property type="entry name" value="WHD_2nd_SelB_bact"/>
</dbReference>
<sequence>MIVGTAGHIDHGKTALVKALTGADTDRLAEEKARGITIDLGFAYADLGGGTITGFVDVPGHERLIHTMLAGAGGIDMALLVVAADDGVMPQTREHVAILDLLGIGRGIVALTKADLADDARRAEAAAEIRDALAGTALADAPILPVSSLTGEGIDALRASLIAAETATAARHADGPMRLAVDRSFTLSGAGTVVTGTMLTGRVAVGDQVIVSPRGLPARIRAIHAQNRPATEGLAGQRCALNLAGEAISKDAIHRGDVVLSPALHAPTDRIDAWLTVLPSEPKPIGTWFPARLHSHAVETGARIVPLGDPIQPGQGGPVQIVLDRPIAAAVHDRFILRDVSASRTIGGGGFLDLRAPARKRRTPERLALLDAARAEDPAAALAAMLAVAPVDLPAFARDRSLSPAGLADALRRADGATIGDLALGRPVLDALQAQLTDTLTQFHEGNPDLAGLGRERLRLQLQPRLPKDAFLAFLRAEADVGRAVLDGAFVRLPGHEVRLTPEDEALWDRIAPALAGETRFRPPRVRDFATEFGIDEKDVRRVLRLTQKLGRTDQIAHDHFFAREVTREMVAIILDVAAQSPDGWFTAPAFRDRVQNGRKVAIEILDFFDRLGLTLRRGDLRRINPHRADLFGDIGRESSPVGRPDFKSGWGSETVPGGFDSHSLPPSSQGQP</sequence>
<dbReference type="InterPro" id="IPR015191">
    <property type="entry name" value="SelB_WHD4"/>
</dbReference>
<dbReference type="PANTHER" id="PTHR43721">
    <property type="entry name" value="ELONGATION FACTOR TU-RELATED"/>
    <property type="match status" value="1"/>
</dbReference>
<dbReference type="SUPFAM" id="SSF50465">
    <property type="entry name" value="EF-Tu/eEF-1alpha/eIF2-gamma C-terminal domain"/>
    <property type="match status" value="1"/>
</dbReference>
<dbReference type="CDD" id="cd03696">
    <property type="entry name" value="SelB_II"/>
    <property type="match status" value="1"/>
</dbReference>
<evidence type="ECO:0000256" key="8">
    <source>
        <dbReference type="ARBA" id="ARBA00031615"/>
    </source>
</evidence>
<comment type="function">
    <text evidence="7">Translation factor necessary for the incorporation of selenocysteine into proteins. It probably replaces EF-Tu for the insertion of selenocysteine directed by the UGA codon. SelB binds GTP and GDP.</text>
</comment>
<comment type="subcellular location">
    <subcellularLocation>
        <location evidence="1">Cytoplasm</location>
    </subcellularLocation>
</comment>
<dbReference type="PRINTS" id="PR00315">
    <property type="entry name" value="ELONGATNFCT"/>
</dbReference>
<keyword evidence="6" id="KW-0342">GTP-binding</keyword>
<dbReference type="CDD" id="cd04171">
    <property type="entry name" value="SelB"/>
    <property type="match status" value="1"/>
</dbReference>
<evidence type="ECO:0000256" key="7">
    <source>
        <dbReference type="ARBA" id="ARBA00025526"/>
    </source>
</evidence>
<dbReference type="Gene3D" id="3.40.50.300">
    <property type="entry name" value="P-loop containing nucleotide triphosphate hydrolases"/>
    <property type="match status" value="1"/>
</dbReference>
<dbReference type="InterPro" id="IPR009000">
    <property type="entry name" value="Transl_B-barrel_sf"/>
</dbReference>
<dbReference type="InterPro" id="IPR036388">
    <property type="entry name" value="WH-like_DNA-bd_sf"/>
</dbReference>
<evidence type="ECO:0000256" key="9">
    <source>
        <dbReference type="SAM" id="MobiDB-lite"/>
    </source>
</evidence>
<dbReference type="Pfam" id="PF09106">
    <property type="entry name" value="WHD_2nd_SelB"/>
    <property type="match status" value="1"/>
</dbReference>
<dbReference type="NCBIfam" id="TIGR00475">
    <property type="entry name" value="selB"/>
    <property type="match status" value="1"/>
</dbReference>
<comment type="caution">
    <text evidence="11">The sequence shown here is derived from an EMBL/GenBank/DDBJ whole genome shotgun (WGS) entry which is preliminary data.</text>
</comment>
<keyword evidence="4" id="KW-0547">Nucleotide-binding</keyword>
<keyword evidence="3" id="KW-0963">Cytoplasm</keyword>
<dbReference type="PANTHER" id="PTHR43721:SF22">
    <property type="entry name" value="ELONGATION FACTOR TU, MITOCHONDRIAL"/>
    <property type="match status" value="1"/>
</dbReference>
<evidence type="ECO:0000256" key="2">
    <source>
        <dbReference type="ARBA" id="ARBA00015953"/>
    </source>
</evidence>
<name>A0ABQ1VHW1_9RHOB</name>
<dbReference type="Proteomes" id="UP000640509">
    <property type="component" value="Unassembled WGS sequence"/>
</dbReference>
<accession>A0ABQ1VHW1</accession>
<dbReference type="InterPro" id="IPR057335">
    <property type="entry name" value="Beta-barrel_SelB"/>
</dbReference>
<dbReference type="SUPFAM" id="SSF46785">
    <property type="entry name" value="Winged helix' DNA-binding domain"/>
    <property type="match status" value="3"/>
</dbReference>
<organism evidence="11 12">
    <name type="scientific">Paracoccus acridae</name>
    <dbReference type="NCBI Taxonomy" id="1795310"/>
    <lineage>
        <taxon>Bacteria</taxon>
        <taxon>Pseudomonadati</taxon>
        <taxon>Pseudomonadota</taxon>
        <taxon>Alphaproteobacteria</taxon>
        <taxon>Rhodobacterales</taxon>
        <taxon>Paracoccaceae</taxon>
        <taxon>Paracoccus</taxon>
    </lineage>
</organism>
<dbReference type="Pfam" id="PF03144">
    <property type="entry name" value="GTP_EFTU_D2"/>
    <property type="match status" value="1"/>
</dbReference>
<dbReference type="InterPro" id="IPR004161">
    <property type="entry name" value="EFTu-like_2"/>
</dbReference>
<dbReference type="InterPro" id="IPR036390">
    <property type="entry name" value="WH_DNA-bd_sf"/>
</dbReference>
<evidence type="ECO:0000256" key="1">
    <source>
        <dbReference type="ARBA" id="ARBA00004496"/>
    </source>
</evidence>